<evidence type="ECO:0000313" key="10">
    <source>
        <dbReference type="Proteomes" id="UP000182829"/>
    </source>
</evidence>
<evidence type="ECO:0000256" key="4">
    <source>
        <dbReference type="ARBA" id="ARBA00022801"/>
    </source>
</evidence>
<comment type="function">
    <text evidence="6">Cleaves both 3' and 5' ssDNA extremities of branched DNA structures.</text>
</comment>
<dbReference type="InterPro" id="IPR002793">
    <property type="entry name" value="Endonuclease_NucS"/>
</dbReference>
<keyword evidence="2 6" id="KW-0540">Nuclease</keyword>
<dbReference type="InterPro" id="IPR011856">
    <property type="entry name" value="tRNA_endonuc-like_dom_sf"/>
</dbReference>
<keyword evidence="3 6" id="KW-0255">Endonuclease</keyword>
<dbReference type="PANTHER" id="PTHR38814:SF1">
    <property type="entry name" value="ENDONUCLEASE NUCS"/>
    <property type="match status" value="1"/>
</dbReference>
<keyword evidence="5 6" id="KW-0238">DNA-binding</keyword>
<evidence type="ECO:0000259" key="8">
    <source>
        <dbReference type="Pfam" id="PF21003"/>
    </source>
</evidence>
<gene>
    <name evidence="6" type="primary">nucS</name>
    <name evidence="9" type="ORF">SAMN05443661_12058</name>
</gene>
<reference evidence="9 10" key="1">
    <citation type="submission" date="2016-10" db="EMBL/GenBank/DDBJ databases">
        <authorList>
            <person name="de Groot N.N."/>
        </authorList>
    </citation>
    <scope>NUCLEOTIDE SEQUENCE [LARGE SCALE GENOMIC DNA]</scope>
    <source>
        <strain evidence="9 10">SP2</strain>
    </source>
</reference>
<dbReference type="Pfam" id="PF01939">
    <property type="entry name" value="NucS_C"/>
    <property type="match status" value="1"/>
</dbReference>
<evidence type="ECO:0000259" key="7">
    <source>
        <dbReference type="Pfam" id="PF01939"/>
    </source>
</evidence>
<organism evidence="9 10">
    <name type="scientific">Natronobacterium gregoryi</name>
    <dbReference type="NCBI Taxonomy" id="44930"/>
    <lineage>
        <taxon>Archaea</taxon>
        <taxon>Methanobacteriati</taxon>
        <taxon>Methanobacteriota</taxon>
        <taxon>Stenosarchaea group</taxon>
        <taxon>Halobacteria</taxon>
        <taxon>Halobacteriales</taxon>
        <taxon>Natrialbaceae</taxon>
        <taxon>Natronobacterium</taxon>
    </lineage>
</organism>
<dbReference type="OrthoDB" id="15177at2157"/>
<dbReference type="Gene3D" id="2.70.180.20">
    <property type="match status" value="1"/>
</dbReference>
<evidence type="ECO:0000256" key="2">
    <source>
        <dbReference type="ARBA" id="ARBA00022722"/>
    </source>
</evidence>
<dbReference type="RefSeq" id="WP_005581650.1">
    <property type="nucleotide sequence ID" value="NZ_FORO01000020.1"/>
</dbReference>
<keyword evidence="1 6" id="KW-0963">Cytoplasm</keyword>
<dbReference type="InterPro" id="IPR049173">
    <property type="entry name" value="NucS_N_sf"/>
</dbReference>
<dbReference type="AlphaFoldDB" id="A0A1I3Q692"/>
<dbReference type="GeneID" id="14206898"/>
<evidence type="ECO:0000256" key="6">
    <source>
        <dbReference type="HAMAP-Rule" id="MF_00722"/>
    </source>
</evidence>
<evidence type="ECO:0000256" key="1">
    <source>
        <dbReference type="ARBA" id="ARBA00022490"/>
    </source>
</evidence>
<dbReference type="GO" id="GO:0000014">
    <property type="term" value="F:single-stranded DNA endodeoxyribonuclease activity"/>
    <property type="evidence" value="ECO:0007669"/>
    <property type="project" value="UniProtKB-UniRule"/>
</dbReference>
<dbReference type="InterPro" id="IPR048301">
    <property type="entry name" value="NucS_C"/>
</dbReference>
<dbReference type="Pfam" id="PF21003">
    <property type="entry name" value="NucS_N"/>
    <property type="match status" value="1"/>
</dbReference>
<comment type="subcellular location">
    <subcellularLocation>
        <location evidence="6">Cytoplasm</location>
    </subcellularLocation>
</comment>
<dbReference type="GO" id="GO:0003677">
    <property type="term" value="F:DNA binding"/>
    <property type="evidence" value="ECO:0007669"/>
    <property type="project" value="UniProtKB-KW"/>
</dbReference>
<dbReference type="EMBL" id="FORO01000020">
    <property type="protein sequence ID" value="SFJ29102.1"/>
    <property type="molecule type" value="Genomic_DNA"/>
</dbReference>
<proteinExistence type="inferred from homology"/>
<dbReference type="InterPro" id="IPR048302">
    <property type="entry name" value="NucS_N"/>
</dbReference>
<keyword evidence="4 6" id="KW-0378">Hydrolase</keyword>
<dbReference type="HAMAP" id="MF_00722">
    <property type="entry name" value="NucS"/>
    <property type="match status" value="1"/>
</dbReference>
<dbReference type="PANTHER" id="PTHR38814">
    <property type="entry name" value="ENDONUCLEASE NUCS"/>
    <property type="match status" value="1"/>
</dbReference>
<dbReference type="NCBIfam" id="NF003270">
    <property type="entry name" value="PRK04247.1"/>
    <property type="match status" value="1"/>
</dbReference>
<evidence type="ECO:0000256" key="3">
    <source>
        <dbReference type="ARBA" id="ARBA00022759"/>
    </source>
</evidence>
<evidence type="ECO:0000313" key="9">
    <source>
        <dbReference type="EMBL" id="SFJ29102.1"/>
    </source>
</evidence>
<dbReference type="GO" id="GO:0005737">
    <property type="term" value="C:cytoplasm"/>
    <property type="evidence" value="ECO:0007669"/>
    <property type="project" value="UniProtKB-SubCell"/>
</dbReference>
<evidence type="ECO:0000256" key="5">
    <source>
        <dbReference type="ARBA" id="ARBA00023125"/>
    </source>
</evidence>
<dbReference type="Proteomes" id="UP000182829">
    <property type="component" value="Unassembled WGS sequence"/>
</dbReference>
<protein>
    <recommendedName>
        <fullName evidence="6">Endonuclease NucS</fullName>
        <ecNumber evidence="6">3.1.-.-</ecNumber>
    </recommendedName>
</protein>
<comment type="similarity">
    <text evidence="6">Belongs to the NucS endonuclease family.</text>
</comment>
<feature type="domain" description="Endonuclease NucS N-terminal PH-like" evidence="8">
    <location>
        <begin position="27"/>
        <end position="120"/>
    </location>
</feature>
<sequence>MVVEQLESPDPDAVVEAAKTAFRNGAMLTVEAECEVEYEGRTSGYLGPGDRILVAKPDGTFLVHQPTGHKPVNWMPGGGSVSTRVSEGEPVLLARRSNPTERVEVRIHECYGLTRFDATDGATYEESGTEAEMHEYIAENPDVLEEGLRIVEHERETKYGFVDFYAVDANGTPVVVEVKRIQATLNHFDQLQRYVSLYEDGKTPAESPGGGVTAGDGVRGMLVAPSASDRVKRALRDNGLEFVGLSEFGLDAKGSTEAKLTDF</sequence>
<dbReference type="CDD" id="cd22341">
    <property type="entry name" value="NucS-like"/>
    <property type="match status" value="1"/>
</dbReference>
<feature type="domain" description="Endonuclease NucS C-terminal" evidence="7">
    <location>
        <begin position="130"/>
        <end position="246"/>
    </location>
</feature>
<name>A0A1I3Q692_9EURY</name>
<dbReference type="EC" id="3.1.-.-" evidence="6"/>
<accession>A0A1I3Q692</accession>
<dbReference type="Gene3D" id="3.40.1350.10">
    <property type="match status" value="1"/>
</dbReference>